<dbReference type="InterPro" id="IPR017853">
    <property type="entry name" value="GH"/>
</dbReference>
<dbReference type="InterPro" id="IPR013785">
    <property type="entry name" value="Aldolase_TIM"/>
</dbReference>
<gene>
    <name evidence="3" type="ORF">ABFY20_17330</name>
</gene>
<organism evidence="3">
    <name type="scientific">Herbiconiux sp. A18JL235</name>
    <dbReference type="NCBI Taxonomy" id="3152363"/>
    <lineage>
        <taxon>Bacteria</taxon>
        <taxon>Bacillati</taxon>
        <taxon>Actinomycetota</taxon>
        <taxon>Actinomycetes</taxon>
        <taxon>Micrococcales</taxon>
        <taxon>Microbacteriaceae</taxon>
        <taxon>Herbiconiux</taxon>
    </lineage>
</organism>
<feature type="compositionally biased region" description="Low complexity" evidence="1">
    <location>
        <begin position="48"/>
        <end position="65"/>
    </location>
</feature>
<proteinExistence type="predicted"/>
<reference evidence="3" key="1">
    <citation type="submission" date="2024-05" db="EMBL/GenBank/DDBJ databases">
        <title>Herbiconiux sp. A18JL235.</title>
        <authorList>
            <person name="Zhang G."/>
        </authorList>
    </citation>
    <scope>NUCLEOTIDE SEQUENCE</scope>
    <source>
        <strain evidence="3">A18JL235</strain>
    </source>
</reference>
<dbReference type="AlphaFoldDB" id="A0AB39BFC4"/>
<dbReference type="EMBL" id="CP162511">
    <property type="protein sequence ID" value="XDI05069.1"/>
    <property type="molecule type" value="Genomic_DNA"/>
</dbReference>
<evidence type="ECO:0000313" key="3">
    <source>
        <dbReference type="EMBL" id="XDI05069.1"/>
    </source>
</evidence>
<evidence type="ECO:0000259" key="2">
    <source>
        <dbReference type="Pfam" id="PF03537"/>
    </source>
</evidence>
<protein>
    <submittedName>
        <fullName evidence="3">Endo alpha-1,4 polygalactosaminidase</fullName>
    </submittedName>
</protein>
<evidence type="ECO:0000256" key="1">
    <source>
        <dbReference type="SAM" id="MobiDB-lite"/>
    </source>
</evidence>
<dbReference type="InterPro" id="IPR004352">
    <property type="entry name" value="GH114_TIM-barrel"/>
</dbReference>
<dbReference type="PANTHER" id="PTHR35273:SF2">
    <property type="entry name" value="ALPHA-GALACTOSIDASE"/>
    <property type="match status" value="1"/>
</dbReference>
<dbReference type="PANTHER" id="PTHR35273">
    <property type="entry name" value="ALPHA-1,4 POLYGALACTOSAMINIDASE, PUTATIVE (AFU_ORTHOLOGUE AFUA_3G07890)-RELATED"/>
    <property type="match status" value="1"/>
</dbReference>
<dbReference type="SUPFAM" id="SSF51445">
    <property type="entry name" value="(Trans)glycosidases"/>
    <property type="match status" value="1"/>
</dbReference>
<sequence>MSSLDVQLGDGVRRRRSRWLAVAGAGLVAAVVLSGCTAAADEGEPDVAATASAPATPTPTPTATAVGGVKQLPADPVFDYQLGGGYEPPKGVTVVVRDSTDTPAKGLYNVCYVNAFQSQPDATWPDVLVVHDDEGEPLADAGWPDEYILDISTDDNRQAIVERQSETIAGCAAAGFDAVEFDNLDSYTRAKGAFDLEAAVTFATSLVAFAHEVGLAVGQKNTPELGDRGATEIGFDFAVSEQCALFDECEAYTGPYGARVLDIEYADDLRGTFEEVCANPATPRSVILRDHDLVPKGEKGYVYERC</sequence>
<feature type="domain" description="Glycoside-hydrolase family GH114 TIM-barrel" evidence="2">
    <location>
        <begin position="78"/>
        <end position="295"/>
    </location>
</feature>
<feature type="region of interest" description="Disordered" evidence="1">
    <location>
        <begin position="45"/>
        <end position="67"/>
    </location>
</feature>
<dbReference type="Pfam" id="PF03537">
    <property type="entry name" value="Glyco_hydro_114"/>
    <property type="match status" value="1"/>
</dbReference>
<name>A0AB39BFC4_9MICO</name>
<dbReference type="Gene3D" id="3.20.20.70">
    <property type="entry name" value="Aldolase class I"/>
    <property type="match status" value="1"/>
</dbReference>
<dbReference type="RefSeq" id="WP_368497451.1">
    <property type="nucleotide sequence ID" value="NZ_CP162511.1"/>
</dbReference>
<accession>A0AB39BFC4</accession>